<protein>
    <submittedName>
        <fullName evidence="2">Uncharacterized protein</fullName>
    </submittedName>
</protein>
<feature type="signal peptide" evidence="1">
    <location>
        <begin position="1"/>
        <end position="20"/>
    </location>
</feature>
<dbReference type="AlphaFoldDB" id="A0A1Q9CX58"/>
<keyword evidence="3" id="KW-1185">Reference proteome</keyword>
<proteinExistence type="predicted"/>
<evidence type="ECO:0000256" key="1">
    <source>
        <dbReference type="SAM" id="SignalP"/>
    </source>
</evidence>
<feature type="chain" id="PRO_5012977442" evidence="1">
    <location>
        <begin position="21"/>
        <end position="660"/>
    </location>
</feature>
<keyword evidence="1" id="KW-0732">Signal</keyword>
<comment type="caution">
    <text evidence="2">The sequence shown here is derived from an EMBL/GenBank/DDBJ whole genome shotgun (WGS) entry which is preliminary data.</text>
</comment>
<dbReference type="Proteomes" id="UP000186817">
    <property type="component" value="Unassembled WGS sequence"/>
</dbReference>
<accession>A0A1Q9CX58</accession>
<reference evidence="2 3" key="1">
    <citation type="submission" date="2016-02" db="EMBL/GenBank/DDBJ databases">
        <title>Genome analysis of coral dinoflagellate symbionts highlights evolutionary adaptations to a symbiotic lifestyle.</title>
        <authorList>
            <person name="Aranda M."/>
            <person name="Li Y."/>
            <person name="Liew Y.J."/>
            <person name="Baumgarten S."/>
            <person name="Simakov O."/>
            <person name="Wilson M."/>
            <person name="Piel J."/>
            <person name="Ashoor H."/>
            <person name="Bougouffa S."/>
            <person name="Bajic V.B."/>
            <person name="Ryu T."/>
            <person name="Ravasi T."/>
            <person name="Bayer T."/>
            <person name="Micklem G."/>
            <person name="Kim H."/>
            <person name="Bhak J."/>
            <person name="Lajeunesse T.C."/>
            <person name="Voolstra C.R."/>
        </authorList>
    </citation>
    <scope>NUCLEOTIDE SEQUENCE [LARGE SCALE GENOMIC DNA]</scope>
    <source>
        <strain evidence="2 3">CCMP2467</strain>
    </source>
</reference>
<dbReference type="OrthoDB" id="422590at2759"/>
<evidence type="ECO:0000313" key="2">
    <source>
        <dbReference type="EMBL" id="OLP87506.1"/>
    </source>
</evidence>
<gene>
    <name evidence="2" type="ORF">AK812_SmicGene31261</name>
</gene>
<organism evidence="2 3">
    <name type="scientific">Symbiodinium microadriaticum</name>
    <name type="common">Dinoflagellate</name>
    <name type="synonym">Zooxanthella microadriatica</name>
    <dbReference type="NCBI Taxonomy" id="2951"/>
    <lineage>
        <taxon>Eukaryota</taxon>
        <taxon>Sar</taxon>
        <taxon>Alveolata</taxon>
        <taxon>Dinophyceae</taxon>
        <taxon>Suessiales</taxon>
        <taxon>Symbiodiniaceae</taxon>
        <taxon>Symbiodinium</taxon>
    </lineage>
</organism>
<name>A0A1Q9CX58_SYMMI</name>
<sequence>MSGFGAWLFAAPLLNEELLAACLQAEEDQLALQPPASSADVAVCTAASDNWCRLSTQELEADPDVQAGIAAALLPVSERLTPYVMGRSKVRQFKWGGHEHQMMYKNGRRHCRALLPHIYKSGPQRARLFLVCSNFWREPKCFYRENFPMERFSELPQFLQDEYNSLDSSFQRINWKYAYTPCYGLLSAGYDADCPGILMALYCFAQRIPQDSAPLMIGRSRDFVDRVYGQCRLATAFAQMEANLKVVFPAGIVEWDGTRSAGSKDKSKKQVTHVGRFLIGCHRSTDHKVFLPLPNRTTKLGAPGSFGSKIPCNSNMSCPVDDDFVLGLAAALAAALDLAFPHVDARRLWKTGFLSLALKVTQASFALRCYLGPDQSQADLHVLTLAASALASLDARDDIITVMPVELARLEFAADHVSFRQQVRKWAGHQWRCCLGALCADIRKVLLETQRRQALFEHTVALRQLFLAWSRILEDISLLGTGLLLSPNTVEDSPPESAEEVKNLIAAKVSNKQHVIGSDAGKGLAKAYKELGLSAATAAHSRNHFTPTTKLGTAKLGKTALKFLGSKARAKISSRSVTLVGGDQRCEALAGSMKRMLRRLGLLGKGGPTKSHIQGLSAVFLSENIGLEAVVQAFTSFRAACEDRLPPKDMWSQTSFLTLG</sequence>
<evidence type="ECO:0000313" key="3">
    <source>
        <dbReference type="Proteomes" id="UP000186817"/>
    </source>
</evidence>
<dbReference type="EMBL" id="LSRX01000857">
    <property type="protein sequence ID" value="OLP87506.1"/>
    <property type="molecule type" value="Genomic_DNA"/>
</dbReference>